<evidence type="ECO:0000313" key="6">
    <source>
        <dbReference type="EMBL" id="EXB80583.1"/>
    </source>
</evidence>
<dbReference type="Gene3D" id="3.40.50.2000">
    <property type="entry name" value="Glycogen Phosphorylase B"/>
    <property type="match status" value="2"/>
</dbReference>
<gene>
    <name evidence="6" type="ORF">L484_009037</name>
</gene>
<keyword evidence="3 4" id="KW-0808">Transferase</keyword>
<dbReference type="OrthoDB" id="5835829at2759"/>
<reference evidence="7" key="1">
    <citation type="submission" date="2013-01" db="EMBL/GenBank/DDBJ databases">
        <title>Draft Genome Sequence of a Mulberry Tree, Morus notabilis C.K. Schneid.</title>
        <authorList>
            <person name="He N."/>
            <person name="Zhao S."/>
        </authorList>
    </citation>
    <scope>NUCLEOTIDE SEQUENCE</scope>
</reference>
<dbReference type="FunFam" id="3.40.50.2000:FF:000056">
    <property type="entry name" value="Glycosyltransferase"/>
    <property type="match status" value="1"/>
</dbReference>
<dbReference type="PROSITE" id="PS00375">
    <property type="entry name" value="UDPGT"/>
    <property type="match status" value="1"/>
</dbReference>
<evidence type="ECO:0000256" key="5">
    <source>
        <dbReference type="RuleBase" id="RU362057"/>
    </source>
</evidence>
<dbReference type="InterPro" id="IPR035595">
    <property type="entry name" value="UDP_glycos_trans_CS"/>
</dbReference>
<dbReference type="eggNOG" id="KOG1192">
    <property type="taxonomic scope" value="Eukaryota"/>
</dbReference>
<evidence type="ECO:0000256" key="1">
    <source>
        <dbReference type="ARBA" id="ARBA00009995"/>
    </source>
</evidence>
<proteinExistence type="inferred from homology"/>
<dbReference type="InterPro" id="IPR002213">
    <property type="entry name" value="UDP_glucos_trans"/>
</dbReference>
<dbReference type="GO" id="GO:0008194">
    <property type="term" value="F:UDP-glycosyltransferase activity"/>
    <property type="evidence" value="ECO:0007669"/>
    <property type="project" value="InterPro"/>
</dbReference>
<evidence type="ECO:0000256" key="4">
    <source>
        <dbReference type="RuleBase" id="RU003718"/>
    </source>
</evidence>
<name>W9RJ85_9ROSA</name>
<accession>W9RJ85</accession>
<evidence type="ECO:0000256" key="2">
    <source>
        <dbReference type="ARBA" id="ARBA00022676"/>
    </source>
</evidence>
<protein>
    <recommendedName>
        <fullName evidence="5">Glycosyltransferase</fullName>
        <ecNumber evidence="5">2.4.1.-</ecNumber>
    </recommendedName>
</protein>
<dbReference type="STRING" id="981085.W9RJ85"/>
<keyword evidence="2 4" id="KW-0328">Glycosyltransferase</keyword>
<dbReference type="AlphaFoldDB" id="W9RJ85"/>
<dbReference type="Proteomes" id="UP000030645">
    <property type="component" value="Unassembled WGS sequence"/>
</dbReference>
<dbReference type="Pfam" id="PF00201">
    <property type="entry name" value="UDPGT"/>
    <property type="match status" value="1"/>
</dbReference>
<dbReference type="EC" id="2.4.1.-" evidence="5"/>
<dbReference type="EMBL" id="KE344817">
    <property type="protein sequence ID" value="EXB80583.1"/>
    <property type="molecule type" value="Genomic_DNA"/>
</dbReference>
<dbReference type="KEGG" id="mnt:21392384"/>
<dbReference type="PANTHER" id="PTHR48046">
    <property type="entry name" value="UDP-GLYCOSYLTRANSFERASE 72E1"/>
    <property type="match status" value="1"/>
</dbReference>
<evidence type="ECO:0000256" key="3">
    <source>
        <dbReference type="ARBA" id="ARBA00022679"/>
    </source>
</evidence>
<evidence type="ECO:0000313" key="7">
    <source>
        <dbReference type="Proteomes" id="UP000030645"/>
    </source>
</evidence>
<dbReference type="PANTHER" id="PTHR48046:SF1">
    <property type="entry name" value="GLYCOSYLTRANSFERASE-RELATED"/>
    <property type="match status" value="1"/>
</dbReference>
<keyword evidence="7" id="KW-1185">Reference proteome</keyword>
<organism evidence="6 7">
    <name type="scientific">Morus notabilis</name>
    <dbReference type="NCBI Taxonomy" id="981085"/>
    <lineage>
        <taxon>Eukaryota</taxon>
        <taxon>Viridiplantae</taxon>
        <taxon>Streptophyta</taxon>
        <taxon>Embryophyta</taxon>
        <taxon>Tracheophyta</taxon>
        <taxon>Spermatophyta</taxon>
        <taxon>Magnoliopsida</taxon>
        <taxon>eudicotyledons</taxon>
        <taxon>Gunneridae</taxon>
        <taxon>Pentapetalae</taxon>
        <taxon>rosids</taxon>
        <taxon>fabids</taxon>
        <taxon>Rosales</taxon>
        <taxon>Moraceae</taxon>
        <taxon>Moreae</taxon>
        <taxon>Morus</taxon>
    </lineage>
</organism>
<sequence>METSRAHAVLLSSPGMGHLVPILELGNRLALHHKFAVTIFNVTKSGQTTPALNSPHCHVIDLPPISVSHVAPPDAAMVTICAVTMREAKSVISSAISGMKVKPSVLVVDLFGTDCLCLAEELGIPSKYIYIATNALFTSLVLYLPTLDKLIKGEYVDQTSDFQIPGSRPVRPDEVIDPMRDRSNQQYHEMVRVGLQMPIADGILLNTWEEAESSRLKSMRDENLIGRFAKKPIYLVGPLTWDPAVSSSGPIFEWLDKQPAESVIFVSFGSGGKLSYEQTTEVAWGLELSQQRFIWVVRPPTSGSAESAYFSPVESNDNGKGKSDEPFYFLPKGFLARTRDVGQVLPGWAPQMEILKHPSVGGFLSHCGWNSTLESVTNAVPMIAWPLYAEQKINSTILTEELGVAVRPREFPAKGVVGREEIEVMVRKILADKEAFAIRDRVKKLKESGERALSFGGTSYNALSQVAEKVLSLQESTG</sequence>
<comment type="similarity">
    <text evidence="1 4">Belongs to the UDP-glycosyltransferase family.</text>
</comment>
<dbReference type="SUPFAM" id="SSF53756">
    <property type="entry name" value="UDP-Glycosyltransferase/glycogen phosphorylase"/>
    <property type="match status" value="1"/>
</dbReference>
<dbReference type="CDD" id="cd03784">
    <property type="entry name" value="GT1_Gtf-like"/>
    <property type="match status" value="1"/>
</dbReference>